<evidence type="ECO:0000256" key="3">
    <source>
        <dbReference type="SAM" id="SignalP"/>
    </source>
</evidence>
<keyword evidence="1 3" id="KW-0732">Signal</keyword>
<reference evidence="5 6" key="1">
    <citation type="journal article" date="2023" name="G3 (Bethesda)">
        <title>A chromosome-level genome assembly of Zasmidium syzygii isolated from banana leaves.</title>
        <authorList>
            <person name="van Westerhoven A.C."/>
            <person name="Mehrabi R."/>
            <person name="Talebi R."/>
            <person name="Steentjes M.B.F."/>
            <person name="Corcolon B."/>
            <person name="Chong P.A."/>
            <person name="Kema G.H.J."/>
            <person name="Seidl M.F."/>
        </authorList>
    </citation>
    <scope>NUCLEOTIDE SEQUENCE [LARGE SCALE GENOMIC DNA]</scope>
    <source>
        <strain evidence="5 6">P124</strain>
    </source>
</reference>
<evidence type="ECO:0000256" key="1">
    <source>
        <dbReference type="ARBA" id="ARBA00022729"/>
    </source>
</evidence>
<name>A0ABR0F3J5_ZASCE</name>
<feature type="compositionally biased region" description="Polar residues" evidence="2">
    <location>
        <begin position="100"/>
        <end position="112"/>
    </location>
</feature>
<dbReference type="EMBL" id="JAXOVC010000001">
    <property type="protein sequence ID" value="KAK4507921.1"/>
    <property type="molecule type" value="Genomic_DNA"/>
</dbReference>
<dbReference type="PANTHER" id="PTHR40633">
    <property type="entry name" value="MATRIX PROTEIN, PUTATIVE (AFU_ORTHOLOGUE AFUA_8G05410)-RELATED"/>
    <property type="match status" value="1"/>
</dbReference>
<dbReference type="InterPro" id="IPR052982">
    <property type="entry name" value="SRP1/TIP1-like"/>
</dbReference>
<dbReference type="PANTHER" id="PTHR40633:SF1">
    <property type="entry name" value="GPI ANCHORED SERINE-THREONINE RICH PROTEIN (AFU_ORTHOLOGUE AFUA_1G03630)"/>
    <property type="match status" value="1"/>
</dbReference>
<gene>
    <name evidence="5" type="ORF">PRZ48_001656</name>
</gene>
<dbReference type="InterPro" id="IPR018466">
    <property type="entry name" value="Kre9/Knh1-like_N"/>
</dbReference>
<evidence type="ECO:0000313" key="5">
    <source>
        <dbReference type="EMBL" id="KAK4507921.1"/>
    </source>
</evidence>
<keyword evidence="6" id="KW-1185">Reference proteome</keyword>
<evidence type="ECO:0000259" key="4">
    <source>
        <dbReference type="Pfam" id="PF10342"/>
    </source>
</evidence>
<organism evidence="5 6">
    <name type="scientific">Zasmidium cellare</name>
    <name type="common">Wine cellar mold</name>
    <name type="synonym">Racodium cellare</name>
    <dbReference type="NCBI Taxonomy" id="395010"/>
    <lineage>
        <taxon>Eukaryota</taxon>
        <taxon>Fungi</taxon>
        <taxon>Dikarya</taxon>
        <taxon>Ascomycota</taxon>
        <taxon>Pezizomycotina</taxon>
        <taxon>Dothideomycetes</taxon>
        <taxon>Dothideomycetidae</taxon>
        <taxon>Mycosphaerellales</taxon>
        <taxon>Mycosphaerellaceae</taxon>
        <taxon>Zasmidium</taxon>
    </lineage>
</organism>
<feature type="region of interest" description="Disordered" evidence="2">
    <location>
        <begin position="100"/>
        <end position="227"/>
    </location>
</feature>
<feature type="domain" description="Yeast cell wall synthesis Kre9/Knh1-like N-terminal" evidence="4">
    <location>
        <begin position="29"/>
        <end position="115"/>
    </location>
</feature>
<evidence type="ECO:0000313" key="6">
    <source>
        <dbReference type="Proteomes" id="UP001305779"/>
    </source>
</evidence>
<comment type="caution">
    <text evidence="5">The sequence shown here is derived from an EMBL/GenBank/DDBJ whole genome shotgun (WGS) entry which is preliminary data.</text>
</comment>
<dbReference type="Pfam" id="PF10342">
    <property type="entry name" value="Kre9_KNH"/>
    <property type="match status" value="1"/>
</dbReference>
<feature type="chain" id="PRO_5045553114" description="Yeast cell wall synthesis Kre9/Knh1-like N-terminal domain-containing protein" evidence="3">
    <location>
        <begin position="21"/>
        <end position="245"/>
    </location>
</feature>
<accession>A0ABR0F3J5</accession>
<feature type="compositionally biased region" description="Low complexity" evidence="2">
    <location>
        <begin position="119"/>
        <end position="227"/>
    </location>
</feature>
<protein>
    <recommendedName>
        <fullName evidence="4">Yeast cell wall synthesis Kre9/Knh1-like N-terminal domain-containing protein</fullName>
    </recommendedName>
</protein>
<sequence length="245" mass="24075">MYIPRSFLVALVSAPFLAFAQDKPNPFNNPSGGYQVTAGQPLTLSWKPTTEGTVSLSLRMGNSGDLSQGTTFASNIPNSGSYTWQVPADTVRGSSYTIEIQSDSNPDETNYTPPFILESTNNAAPSSSGSSASTAASTVTPSSTRSSASASSDSATTSSPASTTGSSSASSSSASATDSSSSGSSSTATSSGSSSSASESSASSTNNADLQASASSSTQSSNGGAARATAMAGMLGVVALGALAL</sequence>
<evidence type="ECO:0000256" key="2">
    <source>
        <dbReference type="SAM" id="MobiDB-lite"/>
    </source>
</evidence>
<feature type="signal peptide" evidence="3">
    <location>
        <begin position="1"/>
        <end position="20"/>
    </location>
</feature>
<dbReference type="Proteomes" id="UP001305779">
    <property type="component" value="Unassembled WGS sequence"/>
</dbReference>
<proteinExistence type="predicted"/>